<dbReference type="Proteomes" id="UP000309038">
    <property type="component" value="Unassembled WGS sequence"/>
</dbReference>
<dbReference type="GO" id="GO:0016787">
    <property type="term" value="F:hydrolase activity"/>
    <property type="evidence" value="ECO:0007669"/>
    <property type="project" value="UniProtKB-KW"/>
</dbReference>
<accession>A0A4S4K999</accession>
<dbReference type="Pfam" id="PF13087">
    <property type="entry name" value="AAA_12"/>
    <property type="match status" value="1"/>
</dbReference>
<evidence type="ECO:0000256" key="2">
    <source>
        <dbReference type="ARBA" id="ARBA00022801"/>
    </source>
</evidence>
<evidence type="ECO:0000256" key="4">
    <source>
        <dbReference type="ARBA" id="ARBA00022840"/>
    </source>
</evidence>
<dbReference type="GO" id="GO:0043139">
    <property type="term" value="F:5'-3' DNA helicase activity"/>
    <property type="evidence" value="ECO:0007669"/>
    <property type="project" value="TreeGrafter"/>
</dbReference>
<evidence type="ECO:0000256" key="1">
    <source>
        <dbReference type="ARBA" id="ARBA00022741"/>
    </source>
</evidence>
<evidence type="ECO:0000259" key="5">
    <source>
        <dbReference type="Pfam" id="PF13087"/>
    </source>
</evidence>
<reference evidence="6 7" key="1">
    <citation type="submission" date="2019-02" db="EMBL/GenBank/DDBJ databases">
        <title>Genome sequencing of the rare red list fungi Phlebia centrifuga.</title>
        <authorList>
            <person name="Buettner E."/>
            <person name="Kellner H."/>
        </authorList>
    </citation>
    <scope>NUCLEOTIDE SEQUENCE [LARGE SCALE GENOMIC DNA]</scope>
    <source>
        <strain evidence="6 7">DSM 108282</strain>
    </source>
</reference>
<keyword evidence="4" id="KW-0067">ATP-binding</keyword>
<evidence type="ECO:0000313" key="7">
    <source>
        <dbReference type="Proteomes" id="UP000309038"/>
    </source>
</evidence>
<dbReference type="InterPro" id="IPR041679">
    <property type="entry name" value="DNA2/NAM7-like_C"/>
</dbReference>
<dbReference type="PANTHER" id="PTHR43788">
    <property type="entry name" value="DNA2/NAM7 HELICASE FAMILY MEMBER"/>
    <property type="match status" value="1"/>
</dbReference>
<dbReference type="CDD" id="cd17934">
    <property type="entry name" value="DEXXQc_Upf1-like"/>
    <property type="match status" value="1"/>
</dbReference>
<dbReference type="Gene3D" id="3.40.50.300">
    <property type="entry name" value="P-loop containing nucleotide triphosphate hydrolases"/>
    <property type="match status" value="2"/>
</dbReference>
<evidence type="ECO:0000256" key="3">
    <source>
        <dbReference type="ARBA" id="ARBA00022806"/>
    </source>
</evidence>
<dbReference type="EMBL" id="SGPJ01000440">
    <property type="protein sequence ID" value="THG94486.1"/>
    <property type="molecule type" value="Genomic_DNA"/>
</dbReference>
<dbReference type="InterPro" id="IPR027417">
    <property type="entry name" value="P-loop_NTPase"/>
</dbReference>
<name>A0A4S4K999_9APHY</name>
<keyword evidence="1" id="KW-0547">Nucleotide-binding</keyword>
<sequence length="681" mass="76730">MSNSDTFIEQDIFNYSDRLAIRSFTSQDLSRASQAIIDSGSNVLGLSIEYADTLSNRRRTKGKERGKAKGVVRALAIATTDKVYYISFDDSKGMQTGKETAFSDVLCGHHVSLAAFSMARLILHINRDLRYHAKGFDLSTIYTSPGEPCLWHRDHDDMASACLRAWISAKCAASLNEYVWIARQVDTTNLYKGQLALLGRLVLTAHQLESLKPLKVDNEFRAVTPGKPGKLVVECLRYKTRVRKSKQTRVILEDSHGGRVVCQAVTAVGKRTTVVPSKGRYQDGIQRVSVEGREEMTCAEKACDAFILRVLRKEINLHDRPLINTLWFPPPTLAKTPRPKHSSPVSPAFCRLNTSQRQVAAAMISTTESVVIAHGPPGTGKTTTIAAAVDYWQQESKPVWIVAQSNVGVKNIARSLVGKNFHGFKLIVSKEFHFEWHEELYARVEHNLIRSDELARTPNPIETERKLAGSRIILCTLSMLSNPFLDDARVYSFVPVERLVVDEASQINVSEYMHLIHKFKKLQKLCFFGDPKQLPPFGQEAAPAMQSIFEVKHLKPRAYFLDTQYRMPIPLGNFISDEVYNKKLKSVHKISDISCVSFVDVDKGTEESCGKSWTNSSEVQVIVTLVRRYYRRKPFAIITPYDPQRAAIQAALEKENLPSDCVYTVDSFQGKFIFQVRVSKY</sequence>
<keyword evidence="7" id="KW-1185">Reference proteome</keyword>
<dbReference type="GO" id="GO:0005524">
    <property type="term" value="F:ATP binding"/>
    <property type="evidence" value="ECO:0007669"/>
    <property type="project" value="UniProtKB-KW"/>
</dbReference>
<feature type="domain" description="DNA2/NAM7 helicase-like C-terminal" evidence="5">
    <location>
        <begin position="547"/>
        <end position="671"/>
    </location>
</feature>
<dbReference type="PANTHER" id="PTHR43788:SF8">
    <property type="entry name" value="DNA-BINDING PROTEIN SMUBP-2"/>
    <property type="match status" value="1"/>
</dbReference>
<dbReference type="InterPro" id="IPR050534">
    <property type="entry name" value="Coronavir_polyprotein_1ab"/>
</dbReference>
<keyword evidence="3" id="KW-0347">Helicase</keyword>
<comment type="caution">
    <text evidence="6">The sequence shown here is derived from an EMBL/GenBank/DDBJ whole genome shotgun (WGS) entry which is preliminary data.</text>
</comment>
<protein>
    <recommendedName>
        <fullName evidence="5">DNA2/NAM7 helicase-like C-terminal domain-containing protein</fullName>
    </recommendedName>
</protein>
<dbReference type="Pfam" id="PF13604">
    <property type="entry name" value="AAA_30"/>
    <property type="match status" value="1"/>
</dbReference>
<dbReference type="SUPFAM" id="SSF52540">
    <property type="entry name" value="P-loop containing nucleoside triphosphate hydrolases"/>
    <property type="match status" value="1"/>
</dbReference>
<organism evidence="6 7">
    <name type="scientific">Hermanssonia centrifuga</name>
    <dbReference type="NCBI Taxonomy" id="98765"/>
    <lineage>
        <taxon>Eukaryota</taxon>
        <taxon>Fungi</taxon>
        <taxon>Dikarya</taxon>
        <taxon>Basidiomycota</taxon>
        <taxon>Agaricomycotina</taxon>
        <taxon>Agaricomycetes</taxon>
        <taxon>Polyporales</taxon>
        <taxon>Meruliaceae</taxon>
        <taxon>Hermanssonia</taxon>
    </lineage>
</organism>
<proteinExistence type="predicted"/>
<dbReference type="AlphaFoldDB" id="A0A4S4K999"/>
<keyword evidence="2" id="KW-0378">Hydrolase</keyword>
<gene>
    <name evidence="6" type="ORF">EW026_g6999</name>
</gene>
<evidence type="ECO:0000313" key="6">
    <source>
        <dbReference type="EMBL" id="THG94486.1"/>
    </source>
</evidence>